<keyword evidence="3" id="KW-0349">Heme</keyword>
<dbReference type="SUPFAM" id="SSF81648">
    <property type="entry name" value="a domain/subunit of cytochrome bc1 complex (Ubiquinol-cytochrome c reductase)"/>
    <property type="match status" value="1"/>
</dbReference>
<name>A0A932FWP3_UNCTE</name>
<evidence type="ECO:0000256" key="2">
    <source>
        <dbReference type="ARBA" id="ARBA00022448"/>
    </source>
</evidence>
<reference evidence="12" key="1">
    <citation type="submission" date="2020-07" db="EMBL/GenBank/DDBJ databases">
        <title>Huge and variable diversity of episymbiotic CPR bacteria and DPANN archaea in groundwater ecosystems.</title>
        <authorList>
            <person name="He C.Y."/>
            <person name="Keren R."/>
            <person name="Whittaker M."/>
            <person name="Farag I.F."/>
            <person name="Doudna J."/>
            <person name="Cate J.H.D."/>
            <person name="Banfield J.F."/>
        </authorList>
    </citation>
    <scope>NUCLEOTIDE SEQUENCE</scope>
    <source>
        <strain evidence="12">NC_groundwater_672_Ag_B-0.1um_62_36</strain>
    </source>
</reference>
<evidence type="ECO:0000313" key="13">
    <source>
        <dbReference type="Proteomes" id="UP000769766"/>
    </source>
</evidence>
<dbReference type="Proteomes" id="UP000769766">
    <property type="component" value="Unassembled WGS sequence"/>
</dbReference>
<keyword evidence="5" id="KW-0479">Metal-binding</keyword>
<dbReference type="GO" id="GO:0046872">
    <property type="term" value="F:metal ion binding"/>
    <property type="evidence" value="ECO:0007669"/>
    <property type="project" value="UniProtKB-KW"/>
</dbReference>
<keyword evidence="7 10" id="KW-1133">Transmembrane helix</keyword>
<feature type="transmembrane region" description="Helical" evidence="10">
    <location>
        <begin position="42"/>
        <end position="64"/>
    </location>
</feature>
<proteinExistence type="predicted"/>
<keyword evidence="4 10" id="KW-0812">Transmembrane</keyword>
<feature type="transmembrane region" description="Helical" evidence="10">
    <location>
        <begin position="137"/>
        <end position="159"/>
    </location>
</feature>
<protein>
    <submittedName>
        <fullName evidence="12">Cytochrome C</fullName>
    </submittedName>
</protein>
<keyword evidence="6" id="KW-0249">Electron transport</keyword>
<evidence type="ECO:0000313" key="12">
    <source>
        <dbReference type="EMBL" id="MBI2878025.1"/>
    </source>
</evidence>
<dbReference type="InterPro" id="IPR005798">
    <property type="entry name" value="Cyt_b/b6_C"/>
</dbReference>
<accession>A0A932FWP3</accession>
<feature type="transmembrane region" description="Helical" evidence="10">
    <location>
        <begin position="191"/>
        <end position="210"/>
    </location>
</feature>
<dbReference type="GO" id="GO:0016491">
    <property type="term" value="F:oxidoreductase activity"/>
    <property type="evidence" value="ECO:0007669"/>
    <property type="project" value="InterPro"/>
</dbReference>
<comment type="subcellular location">
    <subcellularLocation>
        <location evidence="1">Membrane</location>
        <topology evidence="1">Multi-pass membrane protein</topology>
    </subcellularLocation>
</comment>
<sequence>MHFAFCIRPEDILRLLAVVKGKTLSKAKDLDREELELTWPELVFRELLCMLGVTLAFILLSLLFNAPLEEQANPTRTPNPAKAPWYFVGLQELLVYFDPWIAGVSIPLLIILGLMAIPYLDSHRQGTGSYALRGRGFALTVFLGGLALWFFLIVVGYFFRGPNWGWYWPWEDWAAGKAVVKARDLPPLEGLLLLLVYFAGGVLLLAGGGLKSLLPLPWRNFRKELGPARFAFVAALLLLMGGVVGKILLRLVLGIKYVLVTPWFHI</sequence>
<keyword evidence="9 10" id="KW-0472">Membrane</keyword>
<dbReference type="GO" id="GO:0009055">
    <property type="term" value="F:electron transfer activity"/>
    <property type="evidence" value="ECO:0007669"/>
    <property type="project" value="InterPro"/>
</dbReference>
<dbReference type="EMBL" id="JACPRF010000434">
    <property type="protein sequence ID" value="MBI2878025.1"/>
    <property type="molecule type" value="Genomic_DNA"/>
</dbReference>
<evidence type="ECO:0000256" key="1">
    <source>
        <dbReference type="ARBA" id="ARBA00004141"/>
    </source>
</evidence>
<evidence type="ECO:0000256" key="5">
    <source>
        <dbReference type="ARBA" id="ARBA00022723"/>
    </source>
</evidence>
<evidence type="ECO:0000256" key="8">
    <source>
        <dbReference type="ARBA" id="ARBA00023004"/>
    </source>
</evidence>
<comment type="caution">
    <text evidence="12">The sequence shown here is derived from an EMBL/GenBank/DDBJ whole genome shotgun (WGS) entry which is preliminary data.</text>
</comment>
<feature type="transmembrane region" description="Helical" evidence="10">
    <location>
        <begin position="100"/>
        <end position="117"/>
    </location>
</feature>
<dbReference type="Gene3D" id="1.20.810.10">
    <property type="entry name" value="Cytochrome Bc1 Complex, Chain C"/>
    <property type="match status" value="1"/>
</dbReference>
<feature type="domain" description="Cytochrome b/b6 C-terminal region profile" evidence="11">
    <location>
        <begin position="71"/>
        <end position="142"/>
    </location>
</feature>
<gene>
    <name evidence="12" type="ORF">HYY20_14205</name>
</gene>
<evidence type="ECO:0000256" key="9">
    <source>
        <dbReference type="ARBA" id="ARBA00023136"/>
    </source>
</evidence>
<keyword evidence="8" id="KW-0408">Iron</keyword>
<evidence type="ECO:0000256" key="7">
    <source>
        <dbReference type="ARBA" id="ARBA00022989"/>
    </source>
</evidence>
<dbReference type="AlphaFoldDB" id="A0A932FWP3"/>
<evidence type="ECO:0000259" key="11">
    <source>
        <dbReference type="Pfam" id="PF00032"/>
    </source>
</evidence>
<evidence type="ECO:0000256" key="3">
    <source>
        <dbReference type="ARBA" id="ARBA00022617"/>
    </source>
</evidence>
<dbReference type="GO" id="GO:0016020">
    <property type="term" value="C:membrane"/>
    <property type="evidence" value="ECO:0007669"/>
    <property type="project" value="UniProtKB-SubCell"/>
</dbReference>
<evidence type="ECO:0000256" key="6">
    <source>
        <dbReference type="ARBA" id="ARBA00022982"/>
    </source>
</evidence>
<dbReference type="Pfam" id="PF00032">
    <property type="entry name" value="Cytochrom_B_C"/>
    <property type="match status" value="1"/>
</dbReference>
<keyword evidence="2" id="KW-0813">Transport</keyword>
<organism evidence="12 13">
    <name type="scientific">Tectimicrobiota bacterium</name>
    <dbReference type="NCBI Taxonomy" id="2528274"/>
    <lineage>
        <taxon>Bacteria</taxon>
        <taxon>Pseudomonadati</taxon>
        <taxon>Nitrospinota/Tectimicrobiota group</taxon>
        <taxon>Candidatus Tectimicrobiota</taxon>
    </lineage>
</organism>
<dbReference type="InterPro" id="IPR036150">
    <property type="entry name" value="Cyt_b/b6_C_sf"/>
</dbReference>
<dbReference type="InterPro" id="IPR027387">
    <property type="entry name" value="Cytb/b6-like_sf"/>
</dbReference>
<evidence type="ECO:0000256" key="4">
    <source>
        <dbReference type="ARBA" id="ARBA00022692"/>
    </source>
</evidence>
<feature type="transmembrane region" description="Helical" evidence="10">
    <location>
        <begin position="230"/>
        <end position="253"/>
    </location>
</feature>
<evidence type="ECO:0000256" key="10">
    <source>
        <dbReference type="SAM" id="Phobius"/>
    </source>
</evidence>